<dbReference type="SUPFAM" id="SSF52151">
    <property type="entry name" value="FabD/lysophospholipase-like"/>
    <property type="match status" value="1"/>
</dbReference>
<feature type="region of interest" description="Disordered" evidence="3">
    <location>
        <begin position="310"/>
        <end position="330"/>
    </location>
</feature>
<evidence type="ECO:0000313" key="5">
    <source>
        <dbReference type="EnsemblMetazoa" id="Aqu2.1.37615_001"/>
    </source>
</evidence>
<evidence type="ECO:0000256" key="1">
    <source>
        <dbReference type="ARBA" id="ARBA00023098"/>
    </source>
</evidence>
<feature type="active site" description="Nucleophile" evidence="2">
    <location>
        <position position="69"/>
    </location>
</feature>
<dbReference type="KEGG" id="aqu:100642049"/>
<dbReference type="GO" id="GO:0055088">
    <property type="term" value="P:lipid homeostasis"/>
    <property type="evidence" value="ECO:0007669"/>
    <property type="project" value="TreeGrafter"/>
</dbReference>
<feature type="short sequence motif" description="DGA/G" evidence="2">
    <location>
        <begin position="192"/>
        <end position="194"/>
    </location>
</feature>
<dbReference type="eggNOG" id="KOG3773">
    <property type="taxonomic scope" value="Eukaryota"/>
</dbReference>
<feature type="active site" description="Proton acceptor" evidence="2">
    <location>
        <position position="192"/>
    </location>
</feature>
<dbReference type="GO" id="GO:0004806">
    <property type="term" value="F:triacylglycerol lipase activity"/>
    <property type="evidence" value="ECO:0007669"/>
    <property type="project" value="TreeGrafter"/>
</dbReference>
<accession>A0A1X7VBE7</accession>
<keyword evidence="2" id="KW-0378">Hydrolase</keyword>
<proteinExistence type="predicted"/>
<dbReference type="GO" id="GO:0005737">
    <property type="term" value="C:cytoplasm"/>
    <property type="evidence" value="ECO:0007669"/>
    <property type="project" value="TreeGrafter"/>
</dbReference>
<feature type="short sequence motif" description="GXSXG" evidence="2">
    <location>
        <begin position="67"/>
        <end position="71"/>
    </location>
</feature>
<dbReference type="Proteomes" id="UP000007879">
    <property type="component" value="Unassembled WGS sequence"/>
</dbReference>
<dbReference type="GO" id="GO:0016020">
    <property type="term" value="C:membrane"/>
    <property type="evidence" value="ECO:0007669"/>
    <property type="project" value="TreeGrafter"/>
</dbReference>
<dbReference type="InterPro" id="IPR002641">
    <property type="entry name" value="PNPLA_dom"/>
</dbReference>
<evidence type="ECO:0000256" key="2">
    <source>
        <dbReference type="PROSITE-ProRule" id="PRU01161"/>
    </source>
</evidence>
<dbReference type="OMA" id="QKDICER"/>
<dbReference type="PROSITE" id="PS51635">
    <property type="entry name" value="PNPLA"/>
    <property type="match status" value="1"/>
</dbReference>
<dbReference type="PANTHER" id="PTHR12406:SF7">
    <property type="entry name" value="PATATIN-LIKE PHOSPHOLIPASE DOMAIN-CONTAINING PROTEIN 4"/>
    <property type="match status" value="1"/>
</dbReference>
<reference evidence="6" key="1">
    <citation type="journal article" date="2010" name="Nature">
        <title>The Amphimedon queenslandica genome and the evolution of animal complexity.</title>
        <authorList>
            <person name="Srivastava M."/>
            <person name="Simakov O."/>
            <person name="Chapman J."/>
            <person name="Fahey B."/>
            <person name="Gauthier M.E."/>
            <person name="Mitros T."/>
            <person name="Richards G.S."/>
            <person name="Conaco C."/>
            <person name="Dacre M."/>
            <person name="Hellsten U."/>
            <person name="Larroux C."/>
            <person name="Putnam N.H."/>
            <person name="Stanke M."/>
            <person name="Adamska M."/>
            <person name="Darling A."/>
            <person name="Degnan S.M."/>
            <person name="Oakley T.H."/>
            <person name="Plachetzki D.C."/>
            <person name="Zhai Y."/>
            <person name="Adamski M."/>
            <person name="Calcino A."/>
            <person name="Cummins S.F."/>
            <person name="Goodstein D.M."/>
            <person name="Harris C."/>
            <person name="Jackson D.J."/>
            <person name="Leys S.P."/>
            <person name="Shu S."/>
            <person name="Woodcroft B.J."/>
            <person name="Vervoort M."/>
            <person name="Kosik K.S."/>
            <person name="Manning G."/>
            <person name="Degnan B.M."/>
            <person name="Rokhsar D.S."/>
        </authorList>
    </citation>
    <scope>NUCLEOTIDE SEQUENCE [LARGE SCALE GENOMIC DNA]</scope>
</reference>
<dbReference type="InterPro" id="IPR016035">
    <property type="entry name" value="Acyl_Trfase/lysoPLipase"/>
</dbReference>
<dbReference type="AlphaFoldDB" id="A0A1X7VBE7"/>
<name>A0A1X7VBE7_AMPQE</name>
<dbReference type="GO" id="GO:0019433">
    <property type="term" value="P:triglyceride catabolic process"/>
    <property type="evidence" value="ECO:0007669"/>
    <property type="project" value="TreeGrafter"/>
</dbReference>
<evidence type="ECO:0000256" key="3">
    <source>
        <dbReference type="SAM" id="MobiDB-lite"/>
    </source>
</evidence>
<dbReference type="GO" id="GO:0005811">
    <property type="term" value="C:lipid droplet"/>
    <property type="evidence" value="ECO:0007669"/>
    <property type="project" value="TreeGrafter"/>
</dbReference>
<feature type="domain" description="PNPLA" evidence="4">
    <location>
        <begin position="32"/>
        <end position="205"/>
    </location>
</feature>
<dbReference type="EnsemblMetazoa" id="Aqu2.1.37615_001">
    <property type="protein sequence ID" value="Aqu2.1.37615_001"/>
    <property type="gene ID" value="Aqu2.1.37615"/>
</dbReference>
<dbReference type="OrthoDB" id="197155at2759"/>
<keyword evidence="1 2" id="KW-0443">Lipid metabolism</keyword>
<evidence type="ECO:0000313" key="6">
    <source>
        <dbReference type="Proteomes" id="UP000007879"/>
    </source>
</evidence>
<dbReference type="STRING" id="400682.A0A1X7VBE7"/>
<protein>
    <recommendedName>
        <fullName evidence="4">PNPLA domain-containing protein</fullName>
    </recommendedName>
</protein>
<dbReference type="PANTHER" id="PTHR12406">
    <property type="entry name" value="CALCIUM-INDEPENDENT PHOSPHOLIPASE A2 IPLA2 -RELATED"/>
    <property type="match status" value="1"/>
</dbReference>
<dbReference type="Pfam" id="PF01734">
    <property type="entry name" value="Patatin"/>
    <property type="match status" value="1"/>
</dbReference>
<dbReference type="Gene3D" id="3.40.1090.10">
    <property type="entry name" value="Cytosolic phospholipase A2 catalytic domain"/>
    <property type="match status" value="1"/>
</dbReference>
<gene>
    <name evidence="5" type="primary">100642049</name>
</gene>
<feature type="compositionally biased region" description="Polar residues" evidence="3">
    <location>
        <begin position="1"/>
        <end position="16"/>
    </location>
</feature>
<organism evidence="5">
    <name type="scientific">Amphimedon queenslandica</name>
    <name type="common">Sponge</name>
    <dbReference type="NCBI Taxonomy" id="400682"/>
    <lineage>
        <taxon>Eukaryota</taxon>
        <taxon>Metazoa</taxon>
        <taxon>Porifera</taxon>
        <taxon>Demospongiae</taxon>
        <taxon>Heteroscleromorpha</taxon>
        <taxon>Haplosclerida</taxon>
        <taxon>Niphatidae</taxon>
        <taxon>Amphimedon</taxon>
    </lineage>
</organism>
<dbReference type="InterPro" id="IPR033562">
    <property type="entry name" value="PLPL"/>
</dbReference>
<dbReference type="InParanoid" id="A0A1X7VBE7"/>
<keyword evidence="6" id="KW-1185">Reference proteome</keyword>
<evidence type="ECO:0000259" key="4">
    <source>
        <dbReference type="PROSITE" id="PS51635"/>
    </source>
</evidence>
<dbReference type="EnsemblMetazoa" id="XM_003384847.3">
    <property type="protein sequence ID" value="XP_003384895.1"/>
    <property type="gene ID" value="LOC100642049"/>
</dbReference>
<feature type="region of interest" description="Disordered" evidence="3">
    <location>
        <begin position="1"/>
        <end position="25"/>
    </location>
</feature>
<feature type="short sequence motif" description="GXGXXG" evidence="2">
    <location>
        <begin position="36"/>
        <end position="41"/>
    </location>
</feature>
<reference evidence="5" key="2">
    <citation type="submission" date="2017-05" db="UniProtKB">
        <authorList>
            <consortium name="EnsemblMetazoa"/>
        </authorList>
    </citation>
    <scope>IDENTIFICATION</scope>
</reference>
<sequence>MSRISTYQENHCGGTQNEEKEERGIQIKRRGVSFAGCGFMGMYHAGVGQAIQDHCPQYFNNLDNMYGASAGSIVAVFGSCGIPAREGYKFIKELYDKAHSNSWLGRLSCLHPRFDLIKNVREFLERVLPSDAHRRCRGRVGVSLTIVPSLKNWIVSDFNTRAELIQAVICSCFIPFYCGVKLPKFRGKYCCDGGVSCNMPYSSDPQVITVSPFSGECDICPSSNNESYYQTYLMKQTVHISVDNIYRGISALIFLPWAEMEGLFQQGYDDTLCFLKKEGVKTIVPPPLLETAAGDSLSIDEATSDYYSLQPTPNHSRHSSSVTELSSPPPTSPSSFVWSFSLYSSGLYTHSPQVLLSVGKEVWSRLGTRWKRFLHKLSMNSTAGTVYQHDNGGHFFLSSPPQIIIS</sequence>
<keyword evidence="2" id="KW-0442">Lipid degradation</keyword>